<dbReference type="AlphaFoldDB" id="A0A2T7A6W7"/>
<organism evidence="2 3">
    <name type="scientific">Tuber borchii</name>
    <name type="common">White truffle</name>
    <dbReference type="NCBI Taxonomy" id="42251"/>
    <lineage>
        <taxon>Eukaryota</taxon>
        <taxon>Fungi</taxon>
        <taxon>Dikarya</taxon>
        <taxon>Ascomycota</taxon>
        <taxon>Pezizomycotina</taxon>
        <taxon>Pezizomycetes</taxon>
        <taxon>Pezizales</taxon>
        <taxon>Tuberaceae</taxon>
        <taxon>Tuber</taxon>
    </lineage>
</organism>
<dbReference type="OrthoDB" id="5275938at2759"/>
<sequence length="354" mass="40136">MLDETLGGFRFDPEDGKMTAAPQAATTAGRPPQSRNMRAGSLRKWRFKVSSQVMCLVSPVFRAMLGPSSMFKEACELRASPSCYRLSLEDDDPEAFLAILYVLHCQTEKVPSSISFEDLFHMAIICDKYDCALAVAVWVDIWTTGWREFAFETAYSEWMFISWTFCLPSVFEPLSRKIVMEGRYENGLGQLLWGGRSLDEVMVPDPVISAIHQLRSDAIKAILDNTVFYLDLYSNAEGTMCIYEIPECDVMILGSIVREFRKRGLHNREKFLLMSLNEVVASIKEISIYFYTNYTGTVFHGDTCSFLPELFAKVDKICESIGELKLERFSKGVVWCRCGTGFGGKLEPLEYKPV</sequence>
<name>A0A2T7A6W7_TUBBO</name>
<gene>
    <name evidence="2" type="ORF">B9Z19DRAFT_1112366</name>
</gene>
<comment type="caution">
    <text evidence="2">The sequence shown here is derived from an EMBL/GenBank/DDBJ whole genome shotgun (WGS) entry which is preliminary data.</text>
</comment>
<protein>
    <recommendedName>
        <fullName evidence="4">BTB domain-containing protein</fullName>
    </recommendedName>
</protein>
<proteinExistence type="predicted"/>
<accession>A0A2T7A6W7</accession>
<dbReference type="Gene3D" id="3.30.710.10">
    <property type="entry name" value="Potassium Channel Kv1.1, Chain A"/>
    <property type="match status" value="1"/>
</dbReference>
<dbReference type="InterPro" id="IPR011333">
    <property type="entry name" value="SKP1/BTB/POZ_sf"/>
</dbReference>
<feature type="region of interest" description="Disordered" evidence="1">
    <location>
        <begin position="11"/>
        <end position="36"/>
    </location>
</feature>
<evidence type="ECO:0000313" key="3">
    <source>
        <dbReference type="Proteomes" id="UP000244722"/>
    </source>
</evidence>
<dbReference type="Proteomes" id="UP000244722">
    <property type="component" value="Unassembled WGS sequence"/>
</dbReference>
<dbReference type="EMBL" id="NESQ01000011">
    <property type="protein sequence ID" value="PUU83479.1"/>
    <property type="molecule type" value="Genomic_DNA"/>
</dbReference>
<keyword evidence="3" id="KW-1185">Reference proteome</keyword>
<reference evidence="2 3" key="1">
    <citation type="submission" date="2017-04" db="EMBL/GenBank/DDBJ databases">
        <title>Draft genome sequence of Tuber borchii Vittad., a whitish edible truffle.</title>
        <authorList>
            <consortium name="DOE Joint Genome Institute"/>
            <person name="Murat C."/>
            <person name="Kuo A."/>
            <person name="Barry K.W."/>
            <person name="Clum A."/>
            <person name="Dockter R.B."/>
            <person name="Fauchery L."/>
            <person name="Iotti M."/>
            <person name="Kohler A."/>
            <person name="Labutti K."/>
            <person name="Lindquist E.A."/>
            <person name="Lipzen A."/>
            <person name="Ohm R.A."/>
            <person name="Wang M."/>
            <person name="Grigoriev I.V."/>
            <person name="Zambonelli A."/>
            <person name="Martin F.M."/>
        </authorList>
    </citation>
    <scope>NUCLEOTIDE SEQUENCE [LARGE SCALE GENOMIC DNA]</scope>
    <source>
        <strain evidence="2 3">Tbo3840</strain>
    </source>
</reference>
<dbReference type="STRING" id="42251.A0A2T7A6W7"/>
<evidence type="ECO:0000313" key="2">
    <source>
        <dbReference type="EMBL" id="PUU83479.1"/>
    </source>
</evidence>
<dbReference type="CDD" id="cd18186">
    <property type="entry name" value="BTB_POZ_ZBTB_KLHL-like"/>
    <property type="match status" value="1"/>
</dbReference>
<evidence type="ECO:0008006" key="4">
    <source>
        <dbReference type="Google" id="ProtNLM"/>
    </source>
</evidence>
<evidence type="ECO:0000256" key="1">
    <source>
        <dbReference type="SAM" id="MobiDB-lite"/>
    </source>
</evidence>